<feature type="compositionally biased region" description="Basic residues" evidence="1">
    <location>
        <begin position="10"/>
        <end position="19"/>
    </location>
</feature>
<proteinExistence type="predicted"/>
<dbReference type="EMBL" id="CAJNOK010033942">
    <property type="protein sequence ID" value="CAF1499343.1"/>
    <property type="molecule type" value="Genomic_DNA"/>
</dbReference>
<evidence type="ECO:0000256" key="1">
    <source>
        <dbReference type="SAM" id="MobiDB-lite"/>
    </source>
</evidence>
<feature type="region of interest" description="Disordered" evidence="1">
    <location>
        <begin position="74"/>
        <end position="94"/>
    </location>
</feature>
<dbReference type="Proteomes" id="UP000677228">
    <property type="component" value="Unassembled WGS sequence"/>
</dbReference>
<dbReference type="EMBL" id="CAJOBA010055946">
    <property type="protein sequence ID" value="CAF4287943.1"/>
    <property type="molecule type" value="Genomic_DNA"/>
</dbReference>
<feature type="compositionally biased region" description="Polar residues" evidence="1">
    <location>
        <begin position="20"/>
        <end position="39"/>
    </location>
</feature>
<dbReference type="InterPro" id="IPR036514">
    <property type="entry name" value="SGNH_hydro_sf"/>
</dbReference>
<dbReference type="EMBL" id="CAJOBC010011595">
    <property type="protein sequence ID" value="CAF4008719.1"/>
    <property type="molecule type" value="Genomic_DNA"/>
</dbReference>
<comment type="caution">
    <text evidence="2">The sequence shown here is derived from an EMBL/GenBank/DDBJ whole genome shotgun (WGS) entry which is preliminary data.</text>
</comment>
<organism evidence="2 6">
    <name type="scientific">Didymodactylos carnosus</name>
    <dbReference type="NCBI Taxonomy" id="1234261"/>
    <lineage>
        <taxon>Eukaryota</taxon>
        <taxon>Metazoa</taxon>
        <taxon>Spiralia</taxon>
        <taxon>Gnathifera</taxon>
        <taxon>Rotifera</taxon>
        <taxon>Eurotatoria</taxon>
        <taxon>Bdelloidea</taxon>
        <taxon>Philodinida</taxon>
        <taxon>Philodinidae</taxon>
        <taxon>Didymodactylos</taxon>
    </lineage>
</organism>
<accession>A0A814ZID2</accession>
<dbReference type="EMBL" id="CAJNOQ010010139">
    <property type="protein sequence ID" value="CAF1243985.1"/>
    <property type="molecule type" value="Genomic_DNA"/>
</dbReference>
<evidence type="ECO:0000313" key="3">
    <source>
        <dbReference type="EMBL" id="CAF1499343.1"/>
    </source>
</evidence>
<name>A0A814ZID2_9BILA</name>
<dbReference type="Proteomes" id="UP000682733">
    <property type="component" value="Unassembled WGS sequence"/>
</dbReference>
<dbReference type="Gene3D" id="3.40.50.1110">
    <property type="entry name" value="SGNH hydrolase"/>
    <property type="match status" value="1"/>
</dbReference>
<reference evidence="2" key="1">
    <citation type="submission" date="2021-02" db="EMBL/GenBank/DDBJ databases">
        <authorList>
            <person name="Nowell W R."/>
        </authorList>
    </citation>
    <scope>NUCLEOTIDE SEQUENCE</scope>
</reference>
<feature type="region of interest" description="Disordered" evidence="1">
    <location>
        <begin position="10"/>
        <end position="39"/>
    </location>
</feature>
<evidence type="ECO:0000313" key="6">
    <source>
        <dbReference type="Proteomes" id="UP000663829"/>
    </source>
</evidence>
<evidence type="ECO:0000313" key="5">
    <source>
        <dbReference type="EMBL" id="CAF4287943.1"/>
    </source>
</evidence>
<evidence type="ECO:0000313" key="2">
    <source>
        <dbReference type="EMBL" id="CAF1243985.1"/>
    </source>
</evidence>
<protein>
    <submittedName>
        <fullName evidence="2">Uncharacterized protein</fullName>
    </submittedName>
</protein>
<evidence type="ECO:0000313" key="4">
    <source>
        <dbReference type="EMBL" id="CAF4008719.1"/>
    </source>
</evidence>
<dbReference type="Proteomes" id="UP000663829">
    <property type="component" value="Unassembled WGS sequence"/>
</dbReference>
<gene>
    <name evidence="2" type="ORF">GPM918_LOCUS25798</name>
    <name evidence="3" type="ORF">OVA965_LOCUS36862</name>
    <name evidence="4" type="ORF">SRO942_LOCUS25845</name>
    <name evidence="5" type="ORF">TMI583_LOCUS37896</name>
</gene>
<dbReference type="AlphaFoldDB" id="A0A814ZID2"/>
<keyword evidence="6" id="KW-1185">Reference proteome</keyword>
<dbReference type="SUPFAM" id="SSF52266">
    <property type="entry name" value="SGNH hydrolase"/>
    <property type="match status" value="1"/>
</dbReference>
<sequence>MFPRAIIKKRREQQNKHAKQTTIQQSSLQHSLPTQQNRRPQFRVPFQQYSFQRGTTSIFDSYTRLDTLKQQLPLPTLPIQQSKSRDRTHRSRTTSQPLITLQNRFHQLQQYQSPPRPVYTRIIRPSNEPNNAPINQQNVVSRRKPVVTILSASTTQRIRIAQLKNPYFYIKIKSESGANISTLHHYIYIQHGQRLLNDATQLLIIIGTNDLGIHPRKQVIDSLATLIVDIQHLYPNIQRVIVHDVLIRTKLFGAFKQSPPHLIVNEYNNRFHQLSNELKFPVVSSPVTQEHLYDRLHLRDRALPLLISTIISCFSCPLGTSFLSTYNPNQGNVVPKGATDDIIFLSTPVTGNDNHVPINNGLDIMDVQTGHDDETHIVVPIKNDTTGTDFLRDLRNHISRDFLTNLPSELSSIFPDLDIVYALLNYAFLIHYYDFMHWYANEVLKHSQHYERAEKVDFFFARRIE</sequence>
<dbReference type="Proteomes" id="UP000681722">
    <property type="component" value="Unassembled WGS sequence"/>
</dbReference>